<gene>
    <name evidence="1" type="ORF">H7995_16235</name>
</gene>
<accession>A0A7X1GF57</accession>
<dbReference type="Proteomes" id="UP000526003">
    <property type="component" value="Unassembled WGS sequence"/>
</dbReference>
<proteinExistence type="predicted"/>
<dbReference type="AlphaFoldDB" id="A0A7X1GF57"/>
<keyword evidence="2" id="KW-1185">Reference proteome</keyword>
<organism evidence="1 2">
    <name type="scientific">Pseudomonas kielensis</name>
    <dbReference type="NCBI Taxonomy" id="2762577"/>
    <lineage>
        <taxon>Bacteria</taxon>
        <taxon>Pseudomonadati</taxon>
        <taxon>Pseudomonadota</taxon>
        <taxon>Gammaproteobacteria</taxon>
        <taxon>Pseudomonadales</taxon>
        <taxon>Pseudomonadaceae</taxon>
        <taxon>Pseudomonas</taxon>
    </lineage>
</organism>
<dbReference type="RefSeq" id="WP_185818606.1">
    <property type="nucleotide sequence ID" value="NZ_CP090311.1"/>
</dbReference>
<protein>
    <submittedName>
        <fullName evidence="1">Uncharacterized protein</fullName>
    </submittedName>
</protein>
<comment type="caution">
    <text evidence="1">The sequence shown here is derived from an EMBL/GenBank/DDBJ whole genome shotgun (WGS) entry which is preliminary data.</text>
</comment>
<evidence type="ECO:0000313" key="2">
    <source>
        <dbReference type="Proteomes" id="UP000526003"/>
    </source>
</evidence>
<reference evidence="1 2" key="1">
    <citation type="submission" date="2020-08" db="EMBL/GenBank/DDBJ databases">
        <title>Pseudomonas sp. nov.</title>
        <authorList>
            <person name="Gieschler S."/>
            <person name="Fiedler G."/>
            <person name="Brinks E."/>
            <person name="Boehnlein C."/>
            <person name="Franz C.M.A.P."/>
            <person name="Kabisch J."/>
        </authorList>
    </citation>
    <scope>NUCLEOTIDE SEQUENCE [LARGE SCALE GENOMIC DNA]</scope>
    <source>
        <strain evidence="1 2">MBT-1</strain>
    </source>
</reference>
<sequence>MADFKGSGEGTGFIVVHTETSYTTCGGFFDMKEAIPSEYYLITQLG</sequence>
<dbReference type="EMBL" id="JACMYG010000016">
    <property type="protein sequence ID" value="MBC2691349.1"/>
    <property type="molecule type" value="Genomic_DNA"/>
</dbReference>
<evidence type="ECO:0000313" key="1">
    <source>
        <dbReference type="EMBL" id="MBC2691349.1"/>
    </source>
</evidence>
<name>A0A7X1GF57_9PSED</name>